<evidence type="ECO:0000256" key="2">
    <source>
        <dbReference type="SAM" id="SignalP"/>
    </source>
</evidence>
<name>A0ABV9K6K8_9PORP</name>
<evidence type="ECO:0000313" key="5">
    <source>
        <dbReference type="Proteomes" id="UP001596020"/>
    </source>
</evidence>
<feature type="domain" description="Alpha-2-macroglobulin" evidence="3">
    <location>
        <begin position="1236"/>
        <end position="1326"/>
    </location>
</feature>
<organism evidence="4 5">
    <name type="scientific">Falsiporphyromonas endometrii</name>
    <dbReference type="NCBI Taxonomy" id="1387297"/>
    <lineage>
        <taxon>Bacteria</taxon>
        <taxon>Pseudomonadati</taxon>
        <taxon>Bacteroidota</taxon>
        <taxon>Bacteroidia</taxon>
        <taxon>Bacteroidales</taxon>
        <taxon>Porphyromonadaceae</taxon>
        <taxon>Falsiporphyromonas</taxon>
    </lineage>
</organism>
<keyword evidence="2" id="KW-0732">Signal</keyword>
<dbReference type="Gene3D" id="2.60.40.1930">
    <property type="match status" value="1"/>
</dbReference>
<dbReference type="InterPro" id="IPR051802">
    <property type="entry name" value="YfhM-like"/>
</dbReference>
<keyword evidence="5" id="KW-1185">Reference proteome</keyword>
<dbReference type="PANTHER" id="PTHR40094">
    <property type="entry name" value="ALPHA-2-MACROGLOBULIN HOMOLOG"/>
    <property type="match status" value="1"/>
</dbReference>
<dbReference type="InterPro" id="IPR002890">
    <property type="entry name" value="MG2"/>
</dbReference>
<dbReference type="Proteomes" id="UP001596020">
    <property type="component" value="Unassembled WGS sequence"/>
</dbReference>
<feature type="signal peptide" evidence="2">
    <location>
        <begin position="1"/>
        <end position="22"/>
    </location>
</feature>
<dbReference type="Gene3D" id="1.50.10.20">
    <property type="match status" value="1"/>
</dbReference>
<feature type="chain" id="PRO_5045692100" evidence="2">
    <location>
        <begin position="23"/>
        <end position="1974"/>
    </location>
</feature>
<dbReference type="EMBL" id="JBHSGO010000048">
    <property type="protein sequence ID" value="MFC4665568.1"/>
    <property type="molecule type" value="Genomic_DNA"/>
</dbReference>
<dbReference type="Pfam" id="PF01835">
    <property type="entry name" value="MG2"/>
    <property type="match status" value="1"/>
</dbReference>
<evidence type="ECO:0000256" key="1">
    <source>
        <dbReference type="ARBA" id="ARBA00010556"/>
    </source>
</evidence>
<dbReference type="SMART" id="SM01360">
    <property type="entry name" value="A2M"/>
    <property type="match status" value="1"/>
</dbReference>
<dbReference type="Pfam" id="PF00207">
    <property type="entry name" value="A2M"/>
    <property type="match status" value="1"/>
</dbReference>
<dbReference type="PANTHER" id="PTHR40094:SF1">
    <property type="entry name" value="UBIQUITIN DOMAIN-CONTAINING PROTEIN"/>
    <property type="match status" value="1"/>
</dbReference>
<protein>
    <submittedName>
        <fullName evidence="4">MG2 domain-containing protein</fullName>
    </submittedName>
</protein>
<dbReference type="Pfam" id="PF17973">
    <property type="entry name" value="bMG10"/>
    <property type="match status" value="1"/>
</dbReference>
<dbReference type="InterPro" id="IPR008930">
    <property type="entry name" value="Terpenoid_cyclase/PrenylTrfase"/>
</dbReference>
<comment type="similarity">
    <text evidence="1">Belongs to the protease inhibitor I39 (alpha-2-macroglobulin) family. Bacterial alpha-2-macroglobulin subfamily.</text>
</comment>
<dbReference type="InterPro" id="IPR001599">
    <property type="entry name" value="Macroglobln_a2"/>
</dbReference>
<dbReference type="InterPro" id="IPR041246">
    <property type="entry name" value="Bact_MG10"/>
</dbReference>
<proteinExistence type="inferred from homology"/>
<accession>A0ABV9K6K8</accession>
<reference evidence="5" key="1">
    <citation type="journal article" date="2019" name="Int. J. Syst. Evol. Microbiol.">
        <title>The Global Catalogue of Microorganisms (GCM) 10K type strain sequencing project: providing services to taxonomists for standard genome sequencing and annotation.</title>
        <authorList>
            <consortium name="The Broad Institute Genomics Platform"/>
            <consortium name="The Broad Institute Genome Sequencing Center for Infectious Disease"/>
            <person name="Wu L."/>
            <person name="Ma J."/>
        </authorList>
    </citation>
    <scope>NUCLEOTIDE SEQUENCE [LARGE SCALE GENOMIC DNA]</scope>
    <source>
        <strain evidence="5">CGMCC 4.7357</strain>
    </source>
</reference>
<sequence>MKRNKRSLVVGLGLSLSTVGMGLTTASYASKIDNNSLDLNMGEISSHQIGSNPLQSSGSELDRLYQEVISAIRFQKPQEALQSCKKLIDKSLKDKNFPYYIESLLTQYNIEEALDYESDIATLISKLNEISSYKWLTTADKTILDLVMCQLYQHNSGRLVSEREVASEIAIGTYVPTWSYRQFLSVETQLLARALNHISSLQSSTAKEYYPLLRIQESDKVVIRAMEKDQKEVDNESIQELVLQKVQEFVSYEMDSDTMVDVPEGHLNGYDYLRHAVMKASEQIDSKENKCYADYILLTIDKGTNRVDVTEYLSKLKDLITRVKGCNLSATLLEDYIETYRSYEEPDTDQKKKVGSTVKVPYNEENLKFALEVLHAFKTEESYGYKKSLGVVYSIIQPYFSASINVRFALNTPIIVDFSEFYPSMFESLHIKIEQLENNINQRDTKVIREVMNRNFPVSQVQKRGDKYILDLMQSLPSGVYRLTLKAEVKPQTPEAGHFTCQAASSKFVVSNLLPIILPYGKGAEDIRVVDLTTGHPIPKVTATLSKQIWDRQNERYIVEPVQEEVSDKEGLISLNDKTFNDNASYYVSCRTKNDQPMDFVPLFNYGRFNSYDNNLERTQDLLYIYTDRSSYRPGQKVKFSGFAYRIGYLQKDGQILPDKTVTIRLKDVNNDEVEKIEVTTDQRGNFEGEFTLPQKTLTGEFTIVSDRSECSFYVEEYKRPTFDIKLRKPEGIFRFGDKIQINGSAQQYSGVPLMGAKVSWITEVTSINPYWWQMDYRHPTVIDQGFAICGNDGKFDLPIKLTLPDNLNRLHENNPQTAFVFTTQVTVTSSNGETHTDESIIVVGTPKCRITPLFGTTNVEALNQDNNENDVSYLNKSDLTIEQGLNQIFKFKVDSPFGNLPQIKHLTFELLTADGSLIDSYQIDQSKKAVGGEKFSIKKLKDGTYKYHVEVETTEGMKADSDGEVVIYSDKTQTLSTSNMLTIFKLDDTYGNGHHPSFLVGTKLENADLFYDVIGNNNLLLRKHIVLKKGKLSRIDISDKLLTLPKYGLRIYMVRDGRLYSSWNDLCLREEIKELQIKQKSFRTLLETGKEETWSFVVTDKNGNPIKDASVAAFMFDASLLALHPYSLPNMTWKIPYRLPVMSASVSNNEIYNWISPYFRAPQINIPRRVGYNISSGQILIHPKFNNRTMLTSNILADEMNAVPTKQDKGFDDLSASKGIPNKSKPQIRSNFAETAFFYPTLTTDAEGICTWSFRLPDAMTSWKLYMIGHNDALDFTEKSYDVKTVKQFMVMSNMPRFVRMGDDGMVSASIYNMSDNSVSPIVSLELFDPETGQVLHKENREIRVEAKASASVTFPLKAQSDLKMIGVRIVADSRLFSDGEEKILPQLSNIEPAHTSIPVMLLPNESKEIDLYDYLPKNLPNDTRITIHKDGSILWPILRTLPSITSPHNDAISISSAIYASRIANFITQNPKFGAIKDKILQSNPDVKSTLRTQPEVYDMIDSEMPWIKQAELEEANAKEVLNMLKGVGATLQMEDMMAQLKQLQNEDGGYSWMPAMKSNYYASEYVALLFTRLNNMLHDTYQIDDVLAYLKRENTNMLDDIMKLPEAKRYLPQNFVRYAYILALQSESPKKDGNPVLDYTLKYLFSKMNKHQLTLDQLPEAAVIANRFGKFDLAQDAVESLRQHLTYKDGQGAFFAMKMVNPYWCDTRYPLHIASMEAFSEILKDGDKKTELINRMKQWLISQKRVQTWPSTPATSDIVYGLFMNTNKGHHLSDIIDSMLVNMIPSTQEKNLPQNGKIKIQNNSDGILWGAVYVDYKRVMGQEKKAKIASDQPMVLSEQAYRVVIENGQEKLKPIKEGEALKIGDEIRTMYQVKIDRAMDFIVLNSRRSAATEPMGVLTGYRYGGGTWYYFEAKDVQTNFFFDALQRGRYQVEFSQRIVREGIYHSGKSILRSAYSRDFSTELPGQDIIVK</sequence>
<comment type="caution">
    <text evidence="4">The sequence shown here is derived from an EMBL/GenBank/DDBJ whole genome shotgun (WGS) entry which is preliminary data.</text>
</comment>
<evidence type="ECO:0000259" key="3">
    <source>
        <dbReference type="SMART" id="SM01360"/>
    </source>
</evidence>
<evidence type="ECO:0000313" key="4">
    <source>
        <dbReference type="EMBL" id="MFC4665568.1"/>
    </source>
</evidence>
<gene>
    <name evidence="4" type="ORF">ACFO3G_02900</name>
</gene>
<dbReference type="RefSeq" id="WP_380077827.1">
    <property type="nucleotide sequence ID" value="NZ_JBHSGO010000048.1"/>
</dbReference>
<dbReference type="SUPFAM" id="SSF48239">
    <property type="entry name" value="Terpenoid cyclases/Protein prenyltransferases"/>
    <property type="match status" value="1"/>
</dbReference>